<keyword evidence="2" id="KW-1185">Reference proteome</keyword>
<accession>A0ABP7W134</accession>
<name>A0ABP7W134_9ACTN</name>
<dbReference type="InterPro" id="IPR001646">
    <property type="entry name" value="5peptide_repeat"/>
</dbReference>
<dbReference type="Proteomes" id="UP001500683">
    <property type="component" value="Unassembled WGS sequence"/>
</dbReference>
<dbReference type="EMBL" id="BAAAZG010000025">
    <property type="protein sequence ID" value="GAA4078734.1"/>
    <property type="molecule type" value="Genomic_DNA"/>
</dbReference>
<dbReference type="RefSeq" id="WP_344949673.1">
    <property type="nucleotide sequence ID" value="NZ_BAAAZG010000025.1"/>
</dbReference>
<dbReference type="Pfam" id="PF13576">
    <property type="entry name" value="Pentapeptide_3"/>
    <property type="match status" value="1"/>
</dbReference>
<gene>
    <name evidence="1" type="ORF">GCM10022214_41140</name>
</gene>
<organism evidence="1 2">
    <name type="scientific">Actinomadura miaoliensis</name>
    <dbReference type="NCBI Taxonomy" id="430685"/>
    <lineage>
        <taxon>Bacteria</taxon>
        <taxon>Bacillati</taxon>
        <taxon>Actinomycetota</taxon>
        <taxon>Actinomycetes</taxon>
        <taxon>Streptosporangiales</taxon>
        <taxon>Thermomonosporaceae</taxon>
        <taxon>Actinomadura</taxon>
    </lineage>
</organism>
<dbReference type="Gene3D" id="2.160.20.80">
    <property type="entry name" value="E3 ubiquitin-protein ligase SopA"/>
    <property type="match status" value="1"/>
</dbReference>
<evidence type="ECO:0000313" key="2">
    <source>
        <dbReference type="Proteomes" id="UP001500683"/>
    </source>
</evidence>
<comment type="caution">
    <text evidence="1">The sequence shown here is derived from an EMBL/GenBank/DDBJ whole genome shotgun (WGS) entry which is preliminary data.</text>
</comment>
<reference evidence="2" key="1">
    <citation type="journal article" date="2019" name="Int. J. Syst. Evol. Microbiol.">
        <title>The Global Catalogue of Microorganisms (GCM) 10K type strain sequencing project: providing services to taxonomists for standard genome sequencing and annotation.</title>
        <authorList>
            <consortium name="The Broad Institute Genomics Platform"/>
            <consortium name="The Broad Institute Genome Sequencing Center for Infectious Disease"/>
            <person name="Wu L."/>
            <person name="Ma J."/>
        </authorList>
    </citation>
    <scope>NUCLEOTIDE SEQUENCE [LARGE SCALE GENOMIC DNA]</scope>
    <source>
        <strain evidence="2">JCM 16702</strain>
    </source>
</reference>
<sequence length="492" mass="53638">MSTQTVALDALATWPRCKVAYGCAGRAVAPYLRCAAHLTPGELETYAAGLRPGDDLDLRGVTVPPHVLSVLLDALTGPDGRPHLGRGRFDGAVLPSPFSLSGACLEGDSSFDGACFTGAACFLDARFLGHVSFRRVRFRGNASFHGARFHRHATFDEAVFAGDALFGETTWQADASLSRAVFIGAAAFDRARFGRDAWLQAARFGGAVSFRRVRVTRQARFERVRFRRDAWLGPLAAGRLGLADAVAHGTLHVSAVTRALDARGLSVRGTADFRLRHADLNLENAVFDGALSVRTVDHPFHGLTDLPHEPVVRVLSLCGTTAPGVALTDVDLSRCRFLGLARPERLRLSGCSFATAPPSRWRLPGWHARRHAVLAEDLTGSANAGLLETLYRQLASAAHECEDGRKLERDFRYCALDIRRRTERDQWRRLGLHLLWFTCGYGLRIGRTLLCLAVLATAVWFGLTLARHGATPLTPTTRHALPSPGRGADEPW</sequence>
<protein>
    <recommendedName>
        <fullName evidence="3">Pentapeptide repeat-containing protein</fullName>
    </recommendedName>
</protein>
<evidence type="ECO:0008006" key="3">
    <source>
        <dbReference type="Google" id="ProtNLM"/>
    </source>
</evidence>
<evidence type="ECO:0000313" key="1">
    <source>
        <dbReference type="EMBL" id="GAA4078734.1"/>
    </source>
</evidence>
<proteinExistence type="predicted"/>